<reference evidence="3" key="1">
    <citation type="submission" date="2020-04" db="EMBL/GenBank/DDBJ databases">
        <authorList>
            <person name="Alioto T."/>
            <person name="Alioto T."/>
            <person name="Gomez Garrido J."/>
        </authorList>
    </citation>
    <scope>NUCLEOTIDE SEQUENCE</scope>
    <source>
        <strain evidence="3">A484AB</strain>
    </source>
</reference>
<proteinExistence type="predicted"/>
<evidence type="ECO:0000256" key="2">
    <source>
        <dbReference type="SAM" id="SignalP"/>
    </source>
</evidence>
<organism evidence="3 4">
    <name type="scientific">Paramuricea clavata</name>
    <name type="common">Red gorgonian</name>
    <name type="synonym">Violescent sea-whip</name>
    <dbReference type="NCBI Taxonomy" id="317549"/>
    <lineage>
        <taxon>Eukaryota</taxon>
        <taxon>Metazoa</taxon>
        <taxon>Cnidaria</taxon>
        <taxon>Anthozoa</taxon>
        <taxon>Octocorallia</taxon>
        <taxon>Malacalcyonacea</taxon>
        <taxon>Plexauridae</taxon>
        <taxon>Paramuricea</taxon>
    </lineage>
</organism>
<feature type="compositionally biased region" description="Basic residues" evidence="1">
    <location>
        <begin position="387"/>
        <end position="405"/>
    </location>
</feature>
<sequence length="411" mass="48297">MKYFVIEASIIFLLCFVELFKVVSSDRMDIIDNFIGLAEPNNNEIEKRNSIVDGGVFVPYKSTTIVYKSRLVPVTYGFVIKKETLEDNPALYKLGVKLLDEKVESTPKHIKLDEKKVEQAKILTENQSKLNDQQQQLEAKSNCVKGSKVLRLLAKLSKDINKIEMAILAQNQSVESEQGRIIAKSLKKEKEIKKLHPQNEAHVSGHKGVFEKELNIMNKKPQTQYISKNLSRYWQCRRSHTKKKCAVFLLIKDAHNGHHRVKHPARYVPVHHYKHHRRHRKKHERHYLNKHNDKKHSSHDNVDKHNETTKHPEKHDETKHKVRHVNNGKNQDKHNNSTIHSARHKSHQKRHRKHQAKSESHLKKHLFGYESHEGEQLDGNNNDLKRHPFRYKRRKGKKVKKKKQNKSTDMI</sequence>
<dbReference type="OrthoDB" id="5989515at2759"/>
<comment type="caution">
    <text evidence="3">The sequence shown here is derived from an EMBL/GenBank/DDBJ whole genome shotgun (WGS) entry which is preliminary data.</text>
</comment>
<feature type="compositionally biased region" description="Basic residues" evidence="1">
    <location>
        <begin position="272"/>
        <end position="285"/>
    </location>
</feature>
<feature type="compositionally biased region" description="Basic and acidic residues" evidence="1">
    <location>
        <begin position="298"/>
        <end position="319"/>
    </location>
</feature>
<dbReference type="Proteomes" id="UP001152795">
    <property type="component" value="Unassembled WGS sequence"/>
</dbReference>
<protein>
    <submittedName>
        <fullName evidence="3">Uncharacterized protein</fullName>
    </submittedName>
</protein>
<evidence type="ECO:0000256" key="1">
    <source>
        <dbReference type="SAM" id="MobiDB-lite"/>
    </source>
</evidence>
<name>A0A6S7GSJ4_PARCT</name>
<evidence type="ECO:0000313" key="4">
    <source>
        <dbReference type="Proteomes" id="UP001152795"/>
    </source>
</evidence>
<feature type="signal peptide" evidence="2">
    <location>
        <begin position="1"/>
        <end position="25"/>
    </location>
</feature>
<evidence type="ECO:0000313" key="3">
    <source>
        <dbReference type="EMBL" id="CAB3987521.1"/>
    </source>
</evidence>
<dbReference type="AlphaFoldDB" id="A0A6S7GSJ4"/>
<dbReference type="EMBL" id="CACRXK020001187">
    <property type="protein sequence ID" value="CAB3987521.1"/>
    <property type="molecule type" value="Genomic_DNA"/>
</dbReference>
<keyword evidence="4" id="KW-1185">Reference proteome</keyword>
<keyword evidence="2" id="KW-0732">Signal</keyword>
<feature type="region of interest" description="Disordered" evidence="1">
    <location>
        <begin position="272"/>
        <end position="411"/>
    </location>
</feature>
<feature type="chain" id="PRO_5043915965" evidence="2">
    <location>
        <begin position="26"/>
        <end position="411"/>
    </location>
</feature>
<feature type="compositionally biased region" description="Basic residues" evidence="1">
    <location>
        <begin position="341"/>
        <end position="355"/>
    </location>
</feature>
<gene>
    <name evidence="3" type="ORF">PACLA_8A009817</name>
</gene>
<accession>A0A6S7GSJ4</accession>